<sequence>IINIVSGPITYSPDILPMVGPHQGVQNYWVAIGFGYGIIHAGGIGKFLSDWIMLGEPPFDLIELDPNRYGKWTTTQYIPVTAIRISYGELGWELYHNRQDSSTLYRALMQAGQEEGIDNFGTYAMNALRLEKGFRAWGAEMNCDTNPLEAGLEYFVKLNKPADFIG</sequence>
<feature type="non-terminal residue" evidence="2">
    <location>
        <position position="166"/>
    </location>
</feature>
<dbReference type="SUPFAM" id="SSF51905">
    <property type="entry name" value="FAD/NAD(P)-binding domain"/>
    <property type="match status" value="1"/>
</dbReference>
<feature type="non-terminal residue" evidence="2">
    <location>
        <position position="1"/>
    </location>
</feature>
<evidence type="ECO:0000259" key="1">
    <source>
        <dbReference type="Pfam" id="PF01571"/>
    </source>
</evidence>
<dbReference type="PANTHER" id="PTHR43757">
    <property type="entry name" value="AMINOMETHYLTRANSFERASE"/>
    <property type="match status" value="1"/>
</dbReference>
<dbReference type="SUPFAM" id="SSF103025">
    <property type="entry name" value="Folate-binding domain"/>
    <property type="match status" value="1"/>
</dbReference>
<dbReference type="PANTHER" id="PTHR43757:SF2">
    <property type="entry name" value="AMINOMETHYLTRANSFERASE, MITOCHONDRIAL"/>
    <property type="match status" value="1"/>
</dbReference>
<organism evidence="2">
    <name type="scientific">Hymenochirus curtipes</name>
    <name type="common">western dwarf clawed frog</name>
    <dbReference type="NCBI Taxonomy" id="8362"/>
    <lineage>
        <taxon>Eukaryota</taxon>
        <taxon>Metazoa</taxon>
        <taxon>Chordata</taxon>
        <taxon>Craniata</taxon>
        <taxon>Vertebrata</taxon>
        <taxon>Euteleostomi</taxon>
        <taxon>Amphibia</taxon>
        <taxon>Batrachia</taxon>
        <taxon>Anura</taxon>
        <taxon>Pipoidea</taxon>
        <taxon>Pipidae</taxon>
        <taxon>Pipinae</taxon>
        <taxon>Hymenochirus</taxon>
    </lineage>
</organism>
<dbReference type="Gene3D" id="3.30.9.10">
    <property type="entry name" value="D-Amino Acid Oxidase, subunit A, domain 2"/>
    <property type="match status" value="1"/>
</dbReference>
<dbReference type="Gene3D" id="3.30.70.1400">
    <property type="entry name" value="Aminomethyltransferase beta-barrel domains"/>
    <property type="match status" value="1"/>
</dbReference>
<dbReference type="EMBL" id="JP287165">
    <property type="protein sequence ID" value="AEQ18121.1"/>
    <property type="molecule type" value="mRNA"/>
</dbReference>
<evidence type="ECO:0000313" key="2">
    <source>
        <dbReference type="EMBL" id="AEQ18121.1"/>
    </source>
</evidence>
<dbReference type="InterPro" id="IPR006222">
    <property type="entry name" value="GCVT_N"/>
</dbReference>
<proteinExistence type="evidence at transcript level"/>
<dbReference type="InterPro" id="IPR036188">
    <property type="entry name" value="FAD/NAD-bd_sf"/>
</dbReference>
<accession>G5E1A1</accession>
<dbReference type="Gene3D" id="3.30.1360.120">
    <property type="entry name" value="Probable tRNA modification gtpase trme, domain 1"/>
    <property type="match status" value="1"/>
</dbReference>
<protein>
    <submittedName>
        <fullName evidence="2">Putative dimethylglycine mitochondrial</fullName>
    </submittedName>
</protein>
<dbReference type="InterPro" id="IPR027266">
    <property type="entry name" value="TrmE/GcvT-like"/>
</dbReference>
<dbReference type="GO" id="GO:0005739">
    <property type="term" value="C:mitochondrion"/>
    <property type="evidence" value="ECO:0007669"/>
    <property type="project" value="TreeGrafter"/>
</dbReference>
<dbReference type="Pfam" id="PF01571">
    <property type="entry name" value="GCV_T"/>
    <property type="match status" value="1"/>
</dbReference>
<dbReference type="AlphaFoldDB" id="G5E1A1"/>
<name>G5E1A1_9PIPI</name>
<feature type="domain" description="GCVT N-terminal" evidence="1">
    <location>
        <begin position="72"/>
        <end position="160"/>
    </location>
</feature>
<dbReference type="InterPro" id="IPR028896">
    <property type="entry name" value="GcvT/YgfZ/DmdA"/>
</dbReference>
<reference evidence="2" key="1">
    <citation type="submission" date="2011-09" db="EMBL/GenBank/DDBJ databases">
        <title>The odds of duplicate gene persistence after polyploidization.</title>
        <authorList>
            <person name="Chain F.J.J."/>
            <person name="Evans B.J."/>
            <person name="Dushoff J."/>
        </authorList>
    </citation>
    <scope>NUCLEOTIDE SEQUENCE</scope>
    <source>
        <tissue evidence="2">Liver</tissue>
    </source>
</reference>
<dbReference type="Gene3D" id="3.50.50.60">
    <property type="entry name" value="FAD/NAD(P)-binding domain"/>
    <property type="match status" value="1"/>
</dbReference>